<accession>A0A226EZB6</accession>
<feature type="transmembrane region" description="Helical" evidence="9">
    <location>
        <begin position="844"/>
        <end position="875"/>
    </location>
</feature>
<feature type="transmembrane region" description="Helical" evidence="9">
    <location>
        <begin position="721"/>
        <end position="742"/>
    </location>
</feature>
<keyword evidence="4" id="KW-0677">Repeat</keyword>
<evidence type="ECO:0000256" key="7">
    <source>
        <dbReference type="ARBA" id="ARBA00022989"/>
    </source>
</evidence>
<dbReference type="GO" id="GO:0140359">
    <property type="term" value="F:ABC-type transporter activity"/>
    <property type="evidence" value="ECO:0007669"/>
    <property type="project" value="InterPro"/>
</dbReference>
<dbReference type="CDD" id="cd03250">
    <property type="entry name" value="ABCC_MRP_domain1"/>
    <property type="match status" value="1"/>
</dbReference>
<sequence length="1230" mass="138493">TFAFCLMGYLNTRRLNFAVTLTLGFWLVCLLVEGVLFRSAVFKLDYDDDSQEKDPKHLNAKTQNATIFNFWMDKIFWKSFRKDSLQLNPFDLKDAYKYADENWEGESMVESLASNPSSKVTVIQQFWLNFRKQFVISGFQRILQELLAFVAPEILRIMVIHFTETKSESTWKDYFYVFALILSLVTRNILGLFYWKNVTSIAIKFRSMLHSILIQKSVRISSSESVGSTKSTLLNIMGADSQKLCDIIPLLHTLWIAPIQTVVATYLLYNLLGNAAFAGLATIIVLICVTFVLTRQLKLLQINQMKAKDARLKIVSEIIQNLKIIKLHAWNEAFLKKIGLARVPELDSLWSSLTRLACMVTSFTFAPVVVLLVVLVTKSLLDEEAISAETMFSALSIINIITVPLLTIPSLAMLFSQTSVSIKRINKFLNLEEFQLPKAYLKSDKISSDQSSIQFKNTYLSWNNKNSTLRNIHFTIPTGSLVAIVGETGSGKSSLLQAILGNMFITKGQICVNGNIGYVSETAWTRKTTIKENILLHKQLDKQLYLDVINACELDTDLSCLPMRDDTIVTDNGGNLSGGQRQRIALARAAYCKSDIYVMDQPLSALDANTATKIYRKLLSQEGILRTKTRIIVTDYEELIADADVIIHLENGAVKYVAPSVCKTMRMISNRCDDNLDSNVPSTNEIFHNFENNISENRIGFDDQFKNVKKSMYVREGGTKYLILGATLVFCSVGVYTFSNVWLSIWSAQDDVNQIKSATTNITIYGAMGIAQAILLLLGCLFMYKLSLNASRKLHEILALKILNGRITFLNKIGIGSVLNVVSKDVDILESSFPQNLQGTLLNFLLLLSAIFTTCYATPIFLVFVAPLALLYYFLQRFYVVTSTNLRRNESLTRTPLYSLVVETLSGLCSIRAFEIVDETIREIQASLLENNKAFFLYMTGTLWIKARLDMLGTLIVLGTCIFAVISKDNLSPAVIALSLSSALQITQLLNYFVKLTTDFESNIVAVERVVNLTSIPQIGVVGRTGAGKSSLLMTIFRLMEPTSGNIIFSGQNIAQIPLHYLRSKIAIVPQESTFFADTLRYNLDPMGCYSDNEIWSALDIVNLKQYVSNIPHGLYFQMTPDDTKITSGYKQLLCLTRAILKKPKFLVLDEVTANCDKNIEDLIQKIVKEQFKESTVLLVAHRIKTLLECDRVMVLRNGQIKEFDTVNNLLNLKSDFYEMAKSDGCIRFK</sequence>
<dbReference type="CDD" id="cd18579">
    <property type="entry name" value="ABC_6TM_ABCC_D1"/>
    <property type="match status" value="1"/>
</dbReference>
<comment type="caution">
    <text evidence="12">The sequence shown here is derived from an EMBL/GenBank/DDBJ whole genome shotgun (WGS) entry which is preliminary data.</text>
</comment>
<dbReference type="PANTHER" id="PTHR24223">
    <property type="entry name" value="ATP-BINDING CASSETTE SUB-FAMILY C"/>
    <property type="match status" value="1"/>
</dbReference>
<evidence type="ECO:0000256" key="5">
    <source>
        <dbReference type="ARBA" id="ARBA00022741"/>
    </source>
</evidence>
<evidence type="ECO:0000256" key="1">
    <source>
        <dbReference type="ARBA" id="ARBA00004128"/>
    </source>
</evidence>
<evidence type="ECO:0000256" key="6">
    <source>
        <dbReference type="ARBA" id="ARBA00022840"/>
    </source>
</evidence>
<evidence type="ECO:0000256" key="3">
    <source>
        <dbReference type="ARBA" id="ARBA00022692"/>
    </source>
</evidence>
<keyword evidence="6" id="KW-0067">ATP-binding</keyword>
<feature type="transmembrane region" description="Helical" evidence="9">
    <location>
        <begin position="356"/>
        <end position="376"/>
    </location>
</feature>
<keyword evidence="8 9" id="KW-0472">Membrane</keyword>
<feature type="non-terminal residue" evidence="12">
    <location>
        <position position="1"/>
    </location>
</feature>
<dbReference type="SMART" id="SM00382">
    <property type="entry name" value="AAA"/>
    <property type="match status" value="2"/>
</dbReference>
<dbReference type="OrthoDB" id="6500128at2759"/>
<keyword evidence="3 9" id="KW-0812">Transmembrane</keyword>
<dbReference type="InterPro" id="IPR044746">
    <property type="entry name" value="ABCC_6TM_D1"/>
</dbReference>
<dbReference type="EMBL" id="LNIX01000001">
    <property type="protein sequence ID" value="OXA62538.1"/>
    <property type="molecule type" value="Genomic_DNA"/>
</dbReference>
<dbReference type="InterPro" id="IPR003593">
    <property type="entry name" value="AAA+_ATPase"/>
</dbReference>
<evidence type="ECO:0000313" key="12">
    <source>
        <dbReference type="EMBL" id="OXA62538.1"/>
    </source>
</evidence>
<dbReference type="SUPFAM" id="SSF52540">
    <property type="entry name" value="P-loop containing nucleoside triphosphate hydrolases"/>
    <property type="match status" value="2"/>
</dbReference>
<gene>
    <name evidence="12" type="ORF">Fcan01_00321</name>
</gene>
<evidence type="ECO:0000259" key="11">
    <source>
        <dbReference type="PROSITE" id="PS50929"/>
    </source>
</evidence>
<feature type="transmembrane region" description="Helical" evidence="9">
    <location>
        <begin position="396"/>
        <end position="415"/>
    </location>
</feature>
<proteinExistence type="predicted"/>
<feature type="transmembrane region" description="Helical" evidence="9">
    <location>
        <begin position="275"/>
        <end position="294"/>
    </location>
</feature>
<dbReference type="GO" id="GO:0005524">
    <property type="term" value="F:ATP binding"/>
    <property type="evidence" value="ECO:0007669"/>
    <property type="project" value="UniProtKB-KW"/>
</dbReference>
<dbReference type="Gene3D" id="3.40.50.300">
    <property type="entry name" value="P-loop containing nucleotide triphosphate hydrolases"/>
    <property type="match status" value="2"/>
</dbReference>
<feature type="transmembrane region" description="Helical" evidence="9">
    <location>
        <begin position="174"/>
        <end position="195"/>
    </location>
</feature>
<dbReference type="SUPFAM" id="SSF90123">
    <property type="entry name" value="ABC transporter transmembrane region"/>
    <property type="match status" value="2"/>
</dbReference>
<keyword evidence="7 9" id="KW-1133">Transmembrane helix</keyword>
<dbReference type="PROSITE" id="PS50929">
    <property type="entry name" value="ABC_TM1F"/>
    <property type="match status" value="2"/>
</dbReference>
<dbReference type="AlphaFoldDB" id="A0A226EZB6"/>
<name>A0A226EZB6_FOLCA</name>
<evidence type="ECO:0000259" key="10">
    <source>
        <dbReference type="PROSITE" id="PS50893"/>
    </source>
</evidence>
<dbReference type="GO" id="GO:0016887">
    <property type="term" value="F:ATP hydrolysis activity"/>
    <property type="evidence" value="ECO:0007669"/>
    <property type="project" value="InterPro"/>
</dbReference>
<dbReference type="Pfam" id="PF00664">
    <property type="entry name" value="ABC_membrane"/>
    <property type="match status" value="2"/>
</dbReference>
<dbReference type="CDD" id="cd18603">
    <property type="entry name" value="ABC_6TM_MRP1_2_3_6_D2_like"/>
    <property type="match status" value="1"/>
</dbReference>
<dbReference type="InterPro" id="IPR036640">
    <property type="entry name" value="ABC1_TM_sf"/>
</dbReference>
<feature type="domain" description="ABC transporter" evidence="10">
    <location>
        <begin position="453"/>
        <end position="676"/>
    </location>
</feature>
<evidence type="ECO:0000313" key="13">
    <source>
        <dbReference type="Proteomes" id="UP000198287"/>
    </source>
</evidence>
<feature type="domain" description="ABC transmembrane type-1" evidence="11">
    <location>
        <begin position="722"/>
        <end position="1002"/>
    </location>
</feature>
<dbReference type="FunFam" id="1.20.1560.10:FF:000013">
    <property type="entry name" value="ABC transporter C family member 2"/>
    <property type="match status" value="1"/>
</dbReference>
<dbReference type="Proteomes" id="UP000198287">
    <property type="component" value="Unassembled WGS sequence"/>
</dbReference>
<evidence type="ECO:0000256" key="8">
    <source>
        <dbReference type="ARBA" id="ARBA00023136"/>
    </source>
</evidence>
<dbReference type="InterPro" id="IPR050173">
    <property type="entry name" value="ABC_transporter_C-like"/>
</dbReference>
<dbReference type="PROSITE" id="PS00211">
    <property type="entry name" value="ABC_TRANSPORTER_1"/>
    <property type="match status" value="1"/>
</dbReference>
<dbReference type="PANTHER" id="PTHR24223:SF443">
    <property type="entry name" value="MULTIDRUG-RESISTANCE LIKE PROTEIN 1, ISOFORM I"/>
    <property type="match status" value="1"/>
</dbReference>
<dbReference type="Pfam" id="PF00005">
    <property type="entry name" value="ABC_tran"/>
    <property type="match status" value="2"/>
</dbReference>
<feature type="transmembrane region" description="Helical" evidence="9">
    <location>
        <begin position="17"/>
        <end position="37"/>
    </location>
</feature>
<dbReference type="GO" id="GO:0005774">
    <property type="term" value="C:vacuolar membrane"/>
    <property type="evidence" value="ECO:0007669"/>
    <property type="project" value="UniProtKB-SubCell"/>
</dbReference>
<dbReference type="InterPro" id="IPR011527">
    <property type="entry name" value="ABC1_TM_dom"/>
</dbReference>
<feature type="domain" description="ABC transmembrane type-1" evidence="11">
    <location>
        <begin position="142"/>
        <end position="417"/>
    </location>
</feature>
<evidence type="ECO:0000256" key="2">
    <source>
        <dbReference type="ARBA" id="ARBA00022448"/>
    </source>
</evidence>
<comment type="subcellular location">
    <subcellularLocation>
        <location evidence="1">Vacuole membrane</location>
        <topology evidence="1">Multi-pass membrane protein</topology>
    </subcellularLocation>
</comment>
<protein>
    <submittedName>
        <fullName evidence="12">Multidrug resistance-associated protein 1</fullName>
    </submittedName>
</protein>
<keyword evidence="2" id="KW-0813">Transport</keyword>
<keyword evidence="5" id="KW-0547">Nucleotide-binding</keyword>
<feature type="domain" description="ABC transporter" evidence="10">
    <location>
        <begin position="984"/>
        <end position="1223"/>
    </location>
</feature>
<dbReference type="Gene3D" id="1.20.1560.10">
    <property type="entry name" value="ABC transporter type 1, transmembrane domain"/>
    <property type="match status" value="2"/>
</dbReference>
<dbReference type="FunFam" id="3.40.50.300:FF:000997">
    <property type="entry name" value="Multidrug resistance-associated protein 1"/>
    <property type="match status" value="1"/>
</dbReference>
<evidence type="ECO:0000256" key="9">
    <source>
        <dbReference type="SAM" id="Phobius"/>
    </source>
</evidence>
<dbReference type="InterPro" id="IPR003439">
    <property type="entry name" value="ABC_transporter-like_ATP-bd"/>
</dbReference>
<dbReference type="FunFam" id="3.40.50.300:FF:000163">
    <property type="entry name" value="Multidrug resistance-associated protein member 4"/>
    <property type="match status" value="1"/>
</dbReference>
<evidence type="ECO:0000256" key="4">
    <source>
        <dbReference type="ARBA" id="ARBA00022737"/>
    </source>
</evidence>
<dbReference type="InterPro" id="IPR027417">
    <property type="entry name" value="P-loop_NTPase"/>
</dbReference>
<feature type="transmembrane region" description="Helical" evidence="9">
    <location>
        <begin position="762"/>
        <end position="784"/>
    </location>
</feature>
<dbReference type="InterPro" id="IPR017871">
    <property type="entry name" value="ABC_transporter-like_CS"/>
</dbReference>
<reference evidence="12 13" key="1">
    <citation type="submission" date="2015-12" db="EMBL/GenBank/DDBJ databases">
        <title>The genome of Folsomia candida.</title>
        <authorList>
            <person name="Faddeeva A."/>
            <person name="Derks M.F."/>
            <person name="Anvar Y."/>
            <person name="Smit S."/>
            <person name="Van Straalen N."/>
            <person name="Roelofs D."/>
        </authorList>
    </citation>
    <scope>NUCLEOTIDE SEQUENCE [LARGE SCALE GENOMIC DNA]</scope>
    <source>
        <strain evidence="12 13">VU population</strain>
        <tissue evidence="12">Whole body</tissue>
    </source>
</reference>
<dbReference type="OMA" id="PRLVADX"/>
<keyword evidence="13" id="KW-1185">Reference proteome</keyword>
<organism evidence="12 13">
    <name type="scientific">Folsomia candida</name>
    <name type="common">Springtail</name>
    <dbReference type="NCBI Taxonomy" id="158441"/>
    <lineage>
        <taxon>Eukaryota</taxon>
        <taxon>Metazoa</taxon>
        <taxon>Ecdysozoa</taxon>
        <taxon>Arthropoda</taxon>
        <taxon>Hexapoda</taxon>
        <taxon>Collembola</taxon>
        <taxon>Entomobryomorpha</taxon>
        <taxon>Isotomoidea</taxon>
        <taxon>Isotomidae</taxon>
        <taxon>Proisotominae</taxon>
        <taxon>Folsomia</taxon>
    </lineage>
</organism>
<dbReference type="PROSITE" id="PS50893">
    <property type="entry name" value="ABC_TRANSPORTER_2"/>
    <property type="match status" value="2"/>
</dbReference>